<evidence type="ECO:0008006" key="5">
    <source>
        <dbReference type="Google" id="ProtNLM"/>
    </source>
</evidence>
<evidence type="ECO:0000256" key="2">
    <source>
        <dbReference type="SAM" id="SignalP"/>
    </source>
</evidence>
<keyword evidence="4" id="KW-1185">Reference proteome</keyword>
<reference evidence="3" key="1">
    <citation type="submission" date="2023-06" db="EMBL/GenBank/DDBJ databases">
        <title>MT1 and MT2 Draft Genomes of Novel Species.</title>
        <authorList>
            <person name="Venkateswaran K."/>
        </authorList>
    </citation>
    <scope>NUCLEOTIDE SEQUENCE</scope>
    <source>
        <strain evidence="3">IIF3SC-B10</strain>
    </source>
</reference>
<sequence>MGRPATPALLSSGALCLALILSACGSPGAATGTPEASDEAQPVSAGSSGEPTPSDQPSGQPTGQPSEQPTGSGAPTSSPAEPTPSGQPSDQPSDQPPGQPSGQPSDPAADGDWATYTTSDGSLSFDHPVDWAVADAPEAPPEGVLVVVDDGTGRRLATLRTNLVTGAVCPEELPYSLLDSEVLPALSQDSGTPRFVFEGRTDPSVTDPVAASTLAYGITSGPEPTGPTACPIAHFFTWPPSGAAFGGTYDPFEIYPGKPEHIDTPQAYMETEEYKDIRAMITSLRPAG</sequence>
<organism evidence="3 4">
    <name type="scientific">Arthrobacter burdickii</name>
    <dbReference type="NCBI Taxonomy" id="3035920"/>
    <lineage>
        <taxon>Bacteria</taxon>
        <taxon>Bacillati</taxon>
        <taxon>Actinomycetota</taxon>
        <taxon>Actinomycetes</taxon>
        <taxon>Micrococcales</taxon>
        <taxon>Micrococcaceae</taxon>
        <taxon>Arthrobacter</taxon>
    </lineage>
</organism>
<dbReference type="EMBL" id="JAROCG010000001">
    <property type="protein sequence ID" value="MDN4609432.1"/>
    <property type="molecule type" value="Genomic_DNA"/>
</dbReference>
<feature type="compositionally biased region" description="Low complexity" evidence="1">
    <location>
        <begin position="71"/>
        <end position="93"/>
    </location>
</feature>
<name>A0ABT8JWW3_9MICC</name>
<feature type="signal peptide" evidence="2">
    <location>
        <begin position="1"/>
        <end position="29"/>
    </location>
</feature>
<proteinExistence type="predicted"/>
<evidence type="ECO:0000313" key="3">
    <source>
        <dbReference type="EMBL" id="MDN4609432.1"/>
    </source>
</evidence>
<dbReference type="PROSITE" id="PS51257">
    <property type="entry name" value="PROKAR_LIPOPROTEIN"/>
    <property type="match status" value="1"/>
</dbReference>
<comment type="caution">
    <text evidence="3">The sequence shown here is derived from an EMBL/GenBank/DDBJ whole genome shotgun (WGS) entry which is preliminary data.</text>
</comment>
<evidence type="ECO:0000256" key="1">
    <source>
        <dbReference type="SAM" id="MobiDB-lite"/>
    </source>
</evidence>
<feature type="compositionally biased region" description="Polar residues" evidence="1">
    <location>
        <begin position="44"/>
        <end position="70"/>
    </location>
</feature>
<dbReference type="RefSeq" id="WP_301224123.1">
    <property type="nucleotide sequence ID" value="NZ_JAROCG010000001.1"/>
</dbReference>
<keyword evidence="2" id="KW-0732">Signal</keyword>
<evidence type="ECO:0000313" key="4">
    <source>
        <dbReference type="Proteomes" id="UP001174209"/>
    </source>
</evidence>
<dbReference type="Proteomes" id="UP001174209">
    <property type="component" value="Unassembled WGS sequence"/>
</dbReference>
<accession>A0ABT8JWW3</accession>
<feature type="region of interest" description="Disordered" evidence="1">
    <location>
        <begin position="25"/>
        <end position="121"/>
    </location>
</feature>
<feature type="chain" id="PRO_5045211420" description="Lipoprotein" evidence="2">
    <location>
        <begin position="30"/>
        <end position="288"/>
    </location>
</feature>
<gene>
    <name evidence="3" type="ORF">P5G52_00985</name>
</gene>
<protein>
    <recommendedName>
        <fullName evidence="5">Lipoprotein</fullName>
    </recommendedName>
</protein>